<dbReference type="RefSeq" id="WP_264851491.1">
    <property type="nucleotide sequence ID" value="NZ_BRXR01000001.1"/>
</dbReference>
<reference evidence="1 2" key="1">
    <citation type="journal article" date="2024" name="Int. J. Syst. Evol. Microbiol.">
        <title>Clostridium omnivorum sp. nov., isolated from anoxic soil under the treatment of reductive soil disinfestation.</title>
        <authorList>
            <person name="Ueki A."/>
            <person name="Tonouchi A."/>
            <person name="Kaku N."/>
            <person name="Honma S."/>
            <person name="Ueki K."/>
        </authorList>
    </citation>
    <scope>NUCLEOTIDE SEQUENCE [LARGE SCALE GENOMIC DNA]</scope>
    <source>
        <strain evidence="1 2">E14</strain>
    </source>
</reference>
<keyword evidence="2" id="KW-1185">Reference proteome</keyword>
<comment type="caution">
    <text evidence="1">The sequence shown here is derived from an EMBL/GenBank/DDBJ whole genome shotgun (WGS) entry which is preliminary data.</text>
</comment>
<sequence>MKKAFLRVKRAFTKKNDNNIYDRAEGFKKELEHIIKETILSLEENLRNTKEALNDIRTM</sequence>
<organism evidence="1 2">
    <name type="scientific">Clostridium omnivorum</name>
    <dbReference type="NCBI Taxonomy" id="1604902"/>
    <lineage>
        <taxon>Bacteria</taxon>
        <taxon>Bacillati</taxon>
        <taxon>Bacillota</taxon>
        <taxon>Clostridia</taxon>
        <taxon>Eubacteriales</taxon>
        <taxon>Clostridiaceae</taxon>
        <taxon>Clostridium</taxon>
    </lineage>
</organism>
<proteinExistence type="predicted"/>
<dbReference type="EMBL" id="BRXR01000001">
    <property type="protein sequence ID" value="GLC32182.1"/>
    <property type="molecule type" value="Genomic_DNA"/>
</dbReference>
<accession>A0ABQ5NAT1</accession>
<name>A0ABQ5NAT1_9CLOT</name>
<protein>
    <submittedName>
        <fullName evidence="1">Uncharacterized protein</fullName>
    </submittedName>
</protein>
<evidence type="ECO:0000313" key="2">
    <source>
        <dbReference type="Proteomes" id="UP001208567"/>
    </source>
</evidence>
<dbReference type="Proteomes" id="UP001208567">
    <property type="component" value="Unassembled WGS sequence"/>
</dbReference>
<gene>
    <name evidence="1" type="ORF">bsdE14_35920</name>
</gene>
<evidence type="ECO:0000313" key="1">
    <source>
        <dbReference type="EMBL" id="GLC32182.1"/>
    </source>
</evidence>